<evidence type="ECO:0000256" key="5">
    <source>
        <dbReference type="RuleBase" id="RU367021"/>
    </source>
</evidence>
<feature type="domain" description="Maltose/galactoside acetyltransferase" evidence="6">
    <location>
        <begin position="4"/>
        <end position="58"/>
    </location>
</feature>
<dbReference type="Pfam" id="PF00132">
    <property type="entry name" value="Hexapep"/>
    <property type="match status" value="1"/>
</dbReference>
<sequence length="184" mass="20247">MREKEKMLEGKLYQSWDEELVFERTRARQILHSFNQSKVTEAHNRNQLLQSLLGSAGDEASIEPSFHCDYGYNIYVGNQFFANFNCVFLDVCKISVGDRVMMGPNVQIYTATHPMDRETRASGLEYGKPVFIGDDVWIGGSAVINPGVTIGDNVVIGSGAVVTKDVPANVFVGGNPAKVIKAVD</sequence>
<accession>A0ABY4HII5</accession>
<dbReference type="InterPro" id="IPR011004">
    <property type="entry name" value="Trimer_LpxA-like_sf"/>
</dbReference>
<keyword evidence="3" id="KW-0677">Repeat</keyword>
<dbReference type="Gene3D" id="2.160.10.10">
    <property type="entry name" value="Hexapeptide repeat proteins"/>
    <property type="match status" value="1"/>
</dbReference>
<evidence type="ECO:0000256" key="1">
    <source>
        <dbReference type="ARBA" id="ARBA00007274"/>
    </source>
</evidence>
<evidence type="ECO:0000313" key="7">
    <source>
        <dbReference type="EMBL" id="UOR13250.1"/>
    </source>
</evidence>
<dbReference type="Proteomes" id="UP000830326">
    <property type="component" value="Chromosome"/>
</dbReference>
<evidence type="ECO:0000256" key="3">
    <source>
        <dbReference type="ARBA" id="ARBA00022737"/>
    </source>
</evidence>
<protein>
    <recommendedName>
        <fullName evidence="5">Acetyltransferase</fullName>
        <ecNumber evidence="5">2.3.1.-</ecNumber>
    </recommendedName>
</protein>
<dbReference type="RefSeq" id="WP_245034743.1">
    <property type="nucleotide sequence ID" value="NZ_CP095075.1"/>
</dbReference>
<gene>
    <name evidence="7" type="ORF">MUO15_07115</name>
</gene>
<dbReference type="Pfam" id="PF12464">
    <property type="entry name" value="Mac"/>
    <property type="match status" value="1"/>
</dbReference>
<dbReference type="SUPFAM" id="SSF51161">
    <property type="entry name" value="Trimeric LpxA-like enzymes"/>
    <property type="match status" value="1"/>
</dbReference>
<dbReference type="InterPro" id="IPR001451">
    <property type="entry name" value="Hexapep"/>
</dbReference>
<dbReference type="EMBL" id="CP095075">
    <property type="protein sequence ID" value="UOR13250.1"/>
    <property type="molecule type" value="Genomic_DNA"/>
</dbReference>
<evidence type="ECO:0000256" key="2">
    <source>
        <dbReference type="ARBA" id="ARBA00022679"/>
    </source>
</evidence>
<evidence type="ECO:0000313" key="8">
    <source>
        <dbReference type="Proteomes" id="UP000830326"/>
    </source>
</evidence>
<dbReference type="PANTHER" id="PTHR43017">
    <property type="entry name" value="GALACTOSIDE O-ACETYLTRANSFERASE"/>
    <property type="match status" value="1"/>
</dbReference>
<comment type="similarity">
    <text evidence="1 5">Belongs to the transferase hexapeptide repeat family.</text>
</comment>
<keyword evidence="4 5" id="KW-0012">Acyltransferase</keyword>
<reference evidence="7" key="1">
    <citation type="submission" date="2022-04" db="EMBL/GenBank/DDBJ databases">
        <title>Halobacillus sp. isolated from saltern.</title>
        <authorList>
            <person name="Won M."/>
            <person name="Lee C.-M."/>
            <person name="Woen H.-Y."/>
            <person name="Kwon S.-W."/>
        </authorList>
    </citation>
    <scope>NUCLEOTIDE SEQUENCE</scope>
    <source>
        <strain evidence="7">SSHM10-5</strain>
    </source>
</reference>
<name>A0ABY4HII5_9BACI</name>
<organism evidence="7 8">
    <name type="scientific">Halobacillus amylolyticus</name>
    <dbReference type="NCBI Taxonomy" id="2932259"/>
    <lineage>
        <taxon>Bacteria</taxon>
        <taxon>Bacillati</taxon>
        <taxon>Bacillota</taxon>
        <taxon>Bacilli</taxon>
        <taxon>Bacillales</taxon>
        <taxon>Bacillaceae</taxon>
        <taxon>Halobacillus</taxon>
    </lineage>
</organism>
<evidence type="ECO:0000259" key="6">
    <source>
        <dbReference type="SMART" id="SM01266"/>
    </source>
</evidence>
<dbReference type="InterPro" id="IPR018357">
    <property type="entry name" value="Hexapep_transf_CS"/>
</dbReference>
<dbReference type="PANTHER" id="PTHR43017:SF1">
    <property type="entry name" value="ACETYLTRANSFERASE YJL218W-RELATED"/>
    <property type="match status" value="1"/>
</dbReference>
<dbReference type="PROSITE" id="PS00101">
    <property type="entry name" value="HEXAPEP_TRANSFERASES"/>
    <property type="match status" value="1"/>
</dbReference>
<keyword evidence="2 5" id="KW-0808">Transferase</keyword>
<dbReference type="InterPro" id="IPR039369">
    <property type="entry name" value="LacA-like"/>
</dbReference>
<keyword evidence="8" id="KW-1185">Reference proteome</keyword>
<dbReference type="EC" id="2.3.1.-" evidence="5"/>
<evidence type="ECO:0000256" key="4">
    <source>
        <dbReference type="ARBA" id="ARBA00023315"/>
    </source>
</evidence>
<proteinExistence type="inferred from homology"/>
<dbReference type="CDD" id="cd03357">
    <property type="entry name" value="LbH_MAT_GAT"/>
    <property type="match status" value="1"/>
</dbReference>
<dbReference type="InterPro" id="IPR024688">
    <property type="entry name" value="Mac_dom"/>
</dbReference>
<dbReference type="SMART" id="SM01266">
    <property type="entry name" value="Mac"/>
    <property type="match status" value="1"/>
</dbReference>